<organism evidence="9 10">
    <name type="scientific">Pannonibacter anstelovis</name>
    <dbReference type="NCBI Taxonomy" id="3121537"/>
    <lineage>
        <taxon>Bacteria</taxon>
        <taxon>Pseudomonadati</taxon>
        <taxon>Pseudomonadota</taxon>
        <taxon>Alphaproteobacteria</taxon>
        <taxon>Hyphomicrobiales</taxon>
        <taxon>Stappiaceae</taxon>
        <taxon>Pannonibacter</taxon>
    </lineage>
</organism>
<evidence type="ECO:0000259" key="8">
    <source>
        <dbReference type="PROSITE" id="PS50928"/>
    </source>
</evidence>
<dbReference type="InterPro" id="IPR000515">
    <property type="entry name" value="MetI-like"/>
</dbReference>
<keyword evidence="6 7" id="KW-0472">Membrane</keyword>
<keyword evidence="4 7" id="KW-0812">Transmembrane</keyword>
<feature type="transmembrane region" description="Helical" evidence="7">
    <location>
        <begin position="213"/>
        <end position="236"/>
    </location>
</feature>
<feature type="transmembrane region" description="Helical" evidence="7">
    <location>
        <begin position="256"/>
        <end position="274"/>
    </location>
</feature>
<keyword evidence="10" id="KW-1185">Reference proteome</keyword>
<dbReference type="Gene3D" id="1.10.3720.10">
    <property type="entry name" value="MetI-like"/>
    <property type="match status" value="1"/>
</dbReference>
<evidence type="ECO:0000256" key="6">
    <source>
        <dbReference type="ARBA" id="ARBA00023136"/>
    </source>
</evidence>
<keyword evidence="5 7" id="KW-1133">Transmembrane helix</keyword>
<evidence type="ECO:0000256" key="4">
    <source>
        <dbReference type="ARBA" id="ARBA00022692"/>
    </source>
</evidence>
<protein>
    <submittedName>
        <fullName evidence="9">Proline/glycine betaine ABC transporter permease</fullName>
    </submittedName>
</protein>
<dbReference type="PROSITE" id="PS50928">
    <property type="entry name" value="ABC_TM1"/>
    <property type="match status" value="1"/>
</dbReference>
<feature type="domain" description="ABC transmembrane type-1" evidence="8">
    <location>
        <begin position="99"/>
        <end position="278"/>
    </location>
</feature>
<dbReference type="EMBL" id="JBAKBE010000005">
    <property type="protein sequence ID" value="MEH0096519.1"/>
    <property type="molecule type" value="Genomic_DNA"/>
</dbReference>
<dbReference type="SUPFAM" id="SSF161098">
    <property type="entry name" value="MetI-like"/>
    <property type="match status" value="1"/>
</dbReference>
<keyword evidence="3" id="KW-1003">Cell membrane</keyword>
<comment type="similarity">
    <text evidence="7">Belongs to the binding-protein-dependent transport system permease family.</text>
</comment>
<dbReference type="Pfam" id="PF00528">
    <property type="entry name" value="BPD_transp_1"/>
    <property type="match status" value="1"/>
</dbReference>
<name>A0ABU7ZMP6_9HYPH</name>
<feature type="transmembrane region" description="Helical" evidence="7">
    <location>
        <begin position="103"/>
        <end position="126"/>
    </location>
</feature>
<evidence type="ECO:0000256" key="7">
    <source>
        <dbReference type="RuleBase" id="RU363032"/>
    </source>
</evidence>
<evidence type="ECO:0000313" key="10">
    <source>
        <dbReference type="Proteomes" id="UP001380822"/>
    </source>
</evidence>
<dbReference type="InterPro" id="IPR035906">
    <property type="entry name" value="MetI-like_sf"/>
</dbReference>
<dbReference type="PANTHER" id="PTHR47737:SF1">
    <property type="entry name" value="GLYCINE BETAINE_PROLINE BETAINE TRANSPORT SYSTEM PERMEASE PROTEIN PROW"/>
    <property type="match status" value="1"/>
</dbReference>
<evidence type="ECO:0000256" key="5">
    <source>
        <dbReference type="ARBA" id="ARBA00022989"/>
    </source>
</evidence>
<evidence type="ECO:0000256" key="3">
    <source>
        <dbReference type="ARBA" id="ARBA00022475"/>
    </source>
</evidence>
<comment type="caution">
    <text evidence="9">The sequence shown here is derived from an EMBL/GenBank/DDBJ whole genome shotgun (WGS) entry which is preliminary data.</text>
</comment>
<sequence length="294" mass="31913">MDFFDFPSLSRGTLRVLRQTIDEGFLTFTRAYGETLEQAFEPLRLLLIGIESLLLDSPWPLVMAGILGLVFLLSRSWRVTAGSLAALVLIGVLGMWDDTMRTMAMVAVCTLTAVVLGIPIGIAMARSDRLQAFINPVLDLMQTMPVFVYLIPVVMIFGLGKVPGVIAVVIYAIPPMIRLTNLGIRLVSADVLEAADAFGSSSWQKLKDVQLPLALPTIMAGINQCIMMSLSMVVVASMIGVRGLGQPVLQAITNQFFTMGILNGLAIVAIAIIFDRSTQAYGKRMQKHTEATHG</sequence>
<evidence type="ECO:0000256" key="2">
    <source>
        <dbReference type="ARBA" id="ARBA00022448"/>
    </source>
</evidence>
<dbReference type="RefSeq" id="WP_334253092.1">
    <property type="nucleotide sequence ID" value="NZ_JBAKBE010000005.1"/>
</dbReference>
<accession>A0ABU7ZMP6</accession>
<proteinExistence type="inferred from homology"/>
<feature type="transmembrane region" description="Helical" evidence="7">
    <location>
        <begin position="79"/>
        <end position="96"/>
    </location>
</feature>
<evidence type="ECO:0000313" key="9">
    <source>
        <dbReference type="EMBL" id="MEH0096519.1"/>
    </source>
</evidence>
<feature type="transmembrane region" description="Helical" evidence="7">
    <location>
        <begin position="146"/>
        <end position="173"/>
    </location>
</feature>
<reference evidence="9 10" key="1">
    <citation type="submission" date="2024-02" db="EMBL/GenBank/DDBJ databases">
        <title>A new putative Pannonibacter species isolated from two cases of bloodstream infections in paediatric patients.</title>
        <authorList>
            <person name="Castellana S."/>
            <person name="De Laurentiis V."/>
            <person name="Grassi M."/>
            <person name="De Leonardis F."/>
            <person name="Mosca A."/>
            <person name="De Carlo C."/>
            <person name="Sparapano E."/>
            <person name="Ronga L."/>
            <person name="Santacroce L."/>
            <person name="Chironna M."/>
            <person name="De Robertis A."/>
            <person name="Bianco A."/>
            <person name="Del Sambro L."/>
            <person name="Capozzi L."/>
            <person name="Parisi A."/>
        </authorList>
    </citation>
    <scope>NUCLEOTIDE SEQUENCE [LARGE SCALE GENOMIC DNA]</scope>
    <source>
        <strain evidence="9 10">Pt2</strain>
    </source>
</reference>
<keyword evidence="2 7" id="KW-0813">Transport</keyword>
<dbReference type="CDD" id="cd06261">
    <property type="entry name" value="TM_PBP2"/>
    <property type="match status" value="1"/>
</dbReference>
<dbReference type="PANTHER" id="PTHR47737">
    <property type="entry name" value="GLYCINE BETAINE/PROLINE BETAINE TRANSPORT SYSTEM PERMEASE PROTEIN PROW"/>
    <property type="match status" value="1"/>
</dbReference>
<dbReference type="Proteomes" id="UP001380822">
    <property type="component" value="Unassembled WGS sequence"/>
</dbReference>
<evidence type="ECO:0000256" key="1">
    <source>
        <dbReference type="ARBA" id="ARBA00004651"/>
    </source>
</evidence>
<comment type="subcellular location">
    <subcellularLocation>
        <location evidence="1 7">Cell membrane</location>
        <topology evidence="1 7">Multi-pass membrane protein</topology>
    </subcellularLocation>
</comment>
<gene>
    <name evidence="9" type="ORF">V6L76_09650</name>
</gene>